<dbReference type="PANTHER" id="PTHR46660">
    <property type="match status" value="1"/>
</dbReference>
<proteinExistence type="predicted"/>
<evidence type="ECO:0000256" key="2">
    <source>
        <dbReference type="SAM" id="MobiDB-lite"/>
    </source>
</evidence>
<dbReference type="EMBL" id="JAWZYT010006797">
    <property type="protein sequence ID" value="KAK4287521.1"/>
    <property type="molecule type" value="Genomic_DNA"/>
</dbReference>
<dbReference type="InterPro" id="IPR052622">
    <property type="entry name" value="Glycosyltransferase_G1"/>
</dbReference>
<keyword evidence="1" id="KW-0808">Transferase</keyword>
<dbReference type="GO" id="GO:0016757">
    <property type="term" value="F:glycosyltransferase activity"/>
    <property type="evidence" value="ECO:0007669"/>
    <property type="project" value="UniProtKB-KW"/>
</dbReference>
<dbReference type="Pfam" id="PF00534">
    <property type="entry name" value="Glycos_transf_1"/>
    <property type="match status" value="1"/>
</dbReference>
<accession>A0AAE1NF44</accession>
<feature type="region of interest" description="Disordered" evidence="2">
    <location>
        <begin position="176"/>
        <end position="268"/>
    </location>
</feature>
<protein>
    <recommendedName>
        <fullName evidence="3">Glycosyl transferase family 1 domain-containing protein</fullName>
    </recommendedName>
</protein>
<evidence type="ECO:0000256" key="1">
    <source>
        <dbReference type="ARBA" id="ARBA00022676"/>
    </source>
</evidence>
<gene>
    <name evidence="4" type="ORF">Pmani_039408</name>
</gene>
<feature type="compositionally biased region" description="Basic and acidic residues" evidence="2">
    <location>
        <begin position="176"/>
        <end position="229"/>
    </location>
</feature>
<dbReference type="InterPro" id="IPR001296">
    <property type="entry name" value="Glyco_trans_1"/>
</dbReference>
<reference evidence="4" key="1">
    <citation type="submission" date="2023-11" db="EMBL/GenBank/DDBJ databases">
        <title>Genome assemblies of two species of porcelain crab, Petrolisthes cinctipes and Petrolisthes manimaculis (Anomura: Porcellanidae).</title>
        <authorList>
            <person name="Angst P."/>
        </authorList>
    </citation>
    <scope>NUCLEOTIDE SEQUENCE</scope>
    <source>
        <strain evidence="4">PB745_02</strain>
        <tissue evidence="4">Gill</tissue>
    </source>
</reference>
<keyword evidence="1" id="KW-0328">Glycosyltransferase</keyword>
<dbReference type="CDD" id="cd03801">
    <property type="entry name" value="GT4_PimA-like"/>
    <property type="match status" value="1"/>
</dbReference>
<sequence>MPTPTPTPTVLLVGKCRVRETGNATTLSRIKGHVEAGGWRCLTFDPDDLPDPPSLQRVMRGVEGGGVVVGVVGLHALRCSRVLLTCRDAGTPYLLMFGGTDVNECTKEEAKKEAMTEVVAGAAHLVAHCTPILTSALEAWPFLDTGQVSVLPQAVQVNPSEAINVAAFLKGLRQENEEKERNEEEEEKARIEEEKEEKTRKEEEEEKARIEEEKEEKARKEKKEEEDNTIHSTASNTKNGRERLDKHTQTTNSEQNTILSEGTVRTRGEEVETRGEEVMEKLPAFFQPLVLIVAGLRPVKDVLYVAEAWSTWRGGPEGRGTLLILGPPLDTCYANHVYSKAKRLRSVYVAPSLPPSECQAVIRSATVLVNSSRSESMPSAILEAMALGTPVLARDIPGNRSLITHHHNGLLYSSPESFIGALTSLLKDPSLARSLARNATDRVLREHSLEQERERLLTILQKVVKE</sequence>
<evidence type="ECO:0000313" key="5">
    <source>
        <dbReference type="Proteomes" id="UP001292094"/>
    </source>
</evidence>
<dbReference type="SUPFAM" id="SSF53756">
    <property type="entry name" value="UDP-Glycosyltransferase/glycogen phosphorylase"/>
    <property type="match status" value="1"/>
</dbReference>
<keyword evidence="5" id="KW-1185">Reference proteome</keyword>
<comment type="caution">
    <text evidence="4">The sequence shown here is derived from an EMBL/GenBank/DDBJ whole genome shotgun (WGS) entry which is preliminary data.</text>
</comment>
<feature type="domain" description="Glycosyl transferase family 1" evidence="3">
    <location>
        <begin position="287"/>
        <end position="441"/>
    </location>
</feature>
<dbReference type="Gene3D" id="3.40.50.2000">
    <property type="entry name" value="Glycogen Phosphorylase B"/>
    <property type="match status" value="1"/>
</dbReference>
<feature type="compositionally biased region" description="Polar residues" evidence="2">
    <location>
        <begin position="249"/>
        <end position="260"/>
    </location>
</feature>
<evidence type="ECO:0000259" key="3">
    <source>
        <dbReference type="Pfam" id="PF00534"/>
    </source>
</evidence>
<evidence type="ECO:0000313" key="4">
    <source>
        <dbReference type="EMBL" id="KAK4287521.1"/>
    </source>
</evidence>
<feature type="compositionally biased region" description="Basic and acidic residues" evidence="2">
    <location>
        <begin position="239"/>
        <end position="248"/>
    </location>
</feature>
<dbReference type="AlphaFoldDB" id="A0AAE1NF44"/>
<dbReference type="PANTHER" id="PTHR46660:SF2">
    <property type="entry name" value="GLYCOSYLTRANSFERASE 1 DOMAIN-CONTAINING PROTEIN 1"/>
    <property type="match status" value="1"/>
</dbReference>
<name>A0AAE1NF44_9EUCA</name>
<organism evidence="4 5">
    <name type="scientific">Petrolisthes manimaculis</name>
    <dbReference type="NCBI Taxonomy" id="1843537"/>
    <lineage>
        <taxon>Eukaryota</taxon>
        <taxon>Metazoa</taxon>
        <taxon>Ecdysozoa</taxon>
        <taxon>Arthropoda</taxon>
        <taxon>Crustacea</taxon>
        <taxon>Multicrustacea</taxon>
        <taxon>Malacostraca</taxon>
        <taxon>Eumalacostraca</taxon>
        <taxon>Eucarida</taxon>
        <taxon>Decapoda</taxon>
        <taxon>Pleocyemata</taxon>
        <taxon>Anomura</taxon>
        <taxon>Galatheoidea</taxon>
        <taxon>Porcellanidae</taxon>
        <taxon>Petrolisthes</taxon>
    </lineage>
</organism>
<dbReference type="Proteomes" id="UP001292094">
    <property type="component" value="Unassembled WGS sequence"/>
</dbReference>